<evidence type="ECO:0000313" key="3">
    <source>
        <dbReference type="Proteomes" id="UP000238196"/>
    </source>
</evidence>
<feature type="compositionally biased region" description="Polar residues" evidence="1">
    <location>
        <begin position="241"/>
        <end position="250"/>
    </location>
</feature>
<dbReference type="Proteomes" id="UP000238196">
    <property type="component" value="Unassembled WGS sequence"/>
</dbReference>
<feature type="compositionally biased region" description="Low complexity" evidence="1">
    <location>
        <begin position="186"/>
        <end position="199"/>
    </location>
</feature>
<feature type="compositionally biased region" description="Polar residues" evidence="1">
    <location>
        <begin position="1"/>
        <end position="14"/>
    </location>
</feature>
<dbReference type="InterPro" id="IPR021085">
    <property type="entry name" value="AvrE_T3Es"/>
</dbReference>
<organism evidence="2 3">
    <name type="scientific">Proteobacteria bacterium 228</name>
    <dbReference type="NCBI Taxonomy" id="2083153"/>
    <lineage>
        <taxon>Bacteria</taxon>
        <taxon>Pseudomonadati</taxon>
        <taxon>Pseudomonadota</taxon>
    </lineage>
</organism>
<accession>A0A2S5KQ92</accession>
<feature type="compositionally biased region" description="Polar residues" evidence="1">
    <location>
        <begin position="36"/>
        <end position="47"/>
    </location>
</feature>
<feature type="region of interest" description="Disordered" evidence="1">
    <location>
        <begin position="1"/>
        <end position="141"/>
    </location>
</feature>
<name>A0A2S5KQ92_9PROT</name>
<evidence type="ECO:0000256" key="1">
    <source>
        <dbReference type="SAM" id="MobiDB-lite"/>
    </source>
</evidence>
<reference evidence="2 3" key="1">
    <citation type="submission" date="2018-02" db="EMBL/GenBank/DDBJ databases">
        <title>novel marine gammaproteobacteria from coastal saline agro ecosystem.</title>
        <authorList>
            <person name="Krishnan R."/>
            <person name="Ramesh Kumar N."/>
        </authorList>
    </citation>
    <scope>NUCLEOTIDE SEQUENCE [LARGE SCALE GENOMIC DNA]</scope>
    <source>
        <strain evidence="2 3">228</strain>
    </source>
</reference>
<dbReference type="OrthoDB" id="6722206at2"/>
<dbReference type="Pfam" id="PF11725">
    <property type="entry name" value="AvrE_T3Es"/>
    <property type="match status" value="1"/>
</dbReference>
<proteinExistence type="predicted"/>
<feature type="compositionally biased region" description="Basic and acidic residues" evidence="1">
    <location>
        <begin position="18"/>
        <end position="33"/>
    </location>
</feature>
<protein>
    <recommendedName>
        <fullName evidence="4">AvrE-family type 3 secretion system effector</fullName>
    </recommendedName>
</protein>
<comment type="caution">
    <text evidence="2">The sequence shown here is derived from an EMBL/GenBank/DDBJ whole genome shotgun (WGS) entry which is preliminary data.</text>
</comment>
<sequence length="1825" mass="198199">MDVQGSKTYTSTEIQLHPADHHPVNNHQAELRQGHAPSSQRSTQSLSDFGKGQPLPDALHQRDVAADGTTPAKHKHRRFSLKSLLPGKGKHHSKQDAPASHAGASKSFLNRLSCGLIPPSTSHKPQPSHSSSQAEQHEIPSAAEREQIQKNWTDMRQRILNGADTSVSLKSNSLQALLDADPGGRSSQQTPPAPTQSAQLEDNHGQRTSLSSQQDHRHDSITTVSDTDSNEIIELEGSGIDSPSRSGQSIRSDDLSAPSPSPLVHGNSATEPPQPATHPIHLSLDKQGQLHIHEQTPAHLHTLLGETLAAQPQRYLAHHASDQLDSHQLLDRQGRLFHLQSSPTGYLALHSSRPLLDTQHLPSAVKIPGGADAITLTPGASSESLAITLPGNNPRRPAAAPQLVHLPDKSYDAQLTGIHADEQGTLLRLQDGKLFEHGTMNGLWQMVGGQGNHTHAQLSGAADGKLYAIRDGNTLVNLTDQTHSEPHTTAIRSYAVNPQGGLALLSHADGNNRLEFRTRVDAPTDQHTVVGIRAVGGEDHQAQQVEALAVGMHGRQVFIADSHGQLFSARQPQHGDTELQMHCLPQPLLSSAYGTGAHIEGFMTDNQGTLTALVKDRFKQLHACPLDSDGKTFKPGWNLSDSLVIDNRLGLDPLIPADNDIVDLGRLGQHALRDGTLLYKDNTTDTWKAAENNIDSLQQGLDGQAYVLHEGKVKKLNISQSSATVSHNHDNLFALPHLRNKPTLGAELAGTRREQQLTAMAVINSNQYVCADREGTLAFHNMVPGTQRQLHPAQPIHTHGLQGQPIQLLLDKDLTLFALTDQGVFSLPEQAWKPAEASRQTLPWQPVPHPEGTEVQQLRLSPQYGLQARSDQGWLQHAEGQLGELPATTPAITGSKQALYQTLRKADKGKKLGNTGATVRFEAHAGGITNLESRVSSRFLDKVRAHLFKPTLEVPRPIKAMAYAAQHRWQGREGLKPLYESEHALFKKLEADNTLRKPVAAAQITAAQGQAEPQPHDLRTRLAAINLGTEGKPLLDAIEHFIGELEHSAERQAITLGRHQGVLDMHGNINEAYTPSRAKSVFQSANLNRSSHNLSKDLNAGWKAANPSANSRTGQLLEAFERLQVDMSHQKADIPLGRQRDVNDNTALSKARLALDTTTLQDLHGLVEKLELLSGRQTSAEDLQKIDKALSQLRDRQYNENPVKQFTDRGFISHQALENSYNAVKTFLNGFRKEDHGLNMTAKTVFQASDQQQLAARISNALQELEPGELLTFVRNYGGAAGSAYVPALPKKVSIPLVPNGSGGASHGFNMICMRGENGITFSIESEFGKKGTVGLGTGYDFMPKIGGHKNPDIYKSNIGNDRKFSPDLRLGGSVSGSVQHSTLNAVNFTLGEHEIPGFIDKLSKGQLTPMDVMLMGTGHSAREGSRWTASGDANLALELRGGFDLTENGSNPGATFRVSLAVPSLSVNLASATRERQTTRDEHSENQWTSDNRMRLLNTANANINLGIAAGIVLDQKDDQGNKVGTLPIFGSASVSAGLTLDSVTLKQTEITIRQAETLNSTTLKDVFDSLEKHFKDSSTQQLLQAAKMLGDLETQLEVLQPLLQRTAVNDDQYAALRQLHTASMQHAANDNHGLVLGGANYMAFHTNLGRIDSDSVLDHLLAHLAPNDQPTTARQIHEFMARDPALKEMLTSLKHNANGLATIAIELTDAAREKAEQALVDGTLKGEDIHALLQDPNNRRIASIEVSEIVARKEGFTSPTIFVGGSSNAAVMLQKQLGKISFKYGSDQSSPRGYTIEGDVVRDRLPLTTALHGLKKEGLEMRS</sequence>
<gene>
    <name evidence="2" type="ORF">C4K68_11295</name>
</gene>
<dbReference type="EMBL" id="PRLP01000035">
    <property type="protein sequence ID" value="PPC77007.1"/>
    <property type="molecule type" value="Genomic_DNA"/>
</dbReference>
<evidence type="ECO:0008006" key="4">
    <source>
        <dbReference type="Google" id="ProtNLM"/>
    </source>
</evidence>
<feature type="region of interest" description="Disordered" evidence="1">
    <location>
        <begin position="177"/>
        <end position="280"/>
    </location>
</feature>
<evidence type="ECO:0000313" key="2">
    <source>
        <dbReference type="EMBL" id="PPC77007.1"/>
    </source>
</evidence>
<feature type="compositionally biased region" description="Low complexity" evidence="1">
    <location>
        <begin position="118"/>
        <end position="133"/>
    </location>
</feature>